<dbReference type="AlphaFoldDB" id="A0A103R179"/>
<protein>
    <submittedName>
        <fullName evidence="6">Uncharacterized protein</fullName>
    </submittedName>
</protein>
<keyword evidence="2" id="KW-0597">Phosphoprotein</keyword>
<dbReference type="SUPFAM" id="SSF52151">
    <property type="entry name" value="FabD/lysophospholipase-like"/>
    <property type="match status" value="1"/>
</dbReference>
<dbReference type="SUPFAM" id="SSF47336">
    <property type="entry name" value="ACP-like"/>
    <property type="match status" value="1"/>
</dbReference>
<dbReference type="Gene3D" id="1.10.1240.100">
    <property type="match status" value="1"/>
</dbReference>
<evidence type="ECO:0000256" key="1">
    <source>
        <dbReference type="ARBA" id="ARBA00022450"/>
    </source>
</evidence>
<dbReference type="Gene3D" id="3.40.47.10">
    <property type="match status" value="1"/>
</dbReference>
<reference evidence="6 7" key="1">
    <citation type="submission" date="2015-11" db="EMBL/GenBank/DDBJ databases">
        <title>Expanding the genomic diversity of Burkholderia species for the development of highly accurate diagnostics.</title>
        <authorList>
            <person name="Sahl J."/>
            <person name="Keim P."/>
            <person name="Wagner D."/>
        </authorList>
    </citation>
    <scope>NUCLEOTIDE SEQUENCE [LARGE SCALE GENOMIC DNA]</scope>
    <source>
        <strain evidence="6 7">MSMB2036</strain>
    </source>
</reference>
<evidence type="ECO:0000313" key="6">
    <source>
        <dbReference type="EMBL" id="KVG59357.1"/>
    </source>
</evidence>
<dbReference type="InterPro" id="IPR032821">
    <property type="entry name" value="PKS_assoc"/>
</dbReference>
<dbReference type="SMART" id="SM00823">
    <property type="entry name" value="PKS_PP"/>
    <property type="match status" value="1"/>
</dbReference>
<dbReference type="InterPro" id="IPR050091">
    <property type="entry name" value="PKS_NRPS_Biosynth_Enz"/>
</dbReference>
<dbReference type="PROSITE" id="PS52004">
    <property type="entry name" value="KS3_2"/>
    <property type="match status" value="1"/>
</dbReference>
<dbReference type="SUPFAM" id="SSF53901">
    <property type="entry name" value="Thiolase-like"/>
    <property type="match status" value="1"/>
</dbReference>
<dbReference type="EMBL" id="LOXM01000217">
    <property type="protein sequence ID" value="KVG59357.1"/>
    <property type="molecule type" value="Genomic_DNA"/>
</dbReference>
<dbReference type="CDD" id="cd00833">
    <property type="entry name" value="PKS"/>
    <property type="match status" value="1"/>
</dbReference>
<dbReference type="Proteomes" id="UP000064029">
    <property type="component" value="Unassembled WGS sequence"/>
</dbReference>
<dbReference type="InterPro" id="IPR029058">
    <property type="entry name" value="AB_hydrolase_fold"/>
</dbReference>
<dbReference type="GO" id="GO:0004315">
    <property type="term" value="F:3-oxoacyl-[acyl-carrier-protein] synthase activity"/>
    <property type="evidence" value="ECO:0007669"/>
    <property type="project" value="InterPro"/>
</dbReference>
<feature type="domain" description="Ketosynthase family 3 (KS3)" evidence="5">
    <location>
        <begin position="9"/>
        <end position="420"/>
    </location>
</feature>
<evidence type="ECO:0000259" key="4">
    <source>
        <dbReference type="PROSITE" id="PS50075"/>
    </source>
</evidence>
<dbReference type="PROSITE" id="PS00606">
    <property type="entry name" value="KS3_1"/>
    <property type="match status" value="1"/>
</dbReference>
<organism evidence="6 7">
    <name type="scientific">Burkholderia ubonensis</name>
    <dbReference type="NCBI Taxonomy" id="101571"/>
    <lineage>
        <taxon>Bacteria</taxon>
        <taxon>Pseudomonadati</taxon>
        <taxon>Pseudomonadota</taxon>
        <taxon>Betaproteobacteria</taxon>
        <taxon>Burkholderiales</taxon>
        <taxon>Burkholderiaceae</taxon>
        <taxon>Burkholderia</taxon>
        <taxon>Burkholderia cepacia complex</taxon>
    </lineage>
</organism>
<dbReference type="PROSITE" id="PS50075">
    <property type="entry name" value="CARRIER"/>
    <property type="match status" value="1"/>
</dbReference>
<dbReference type="PANTHER" id="PTHR43775">
    <property type="entry name" value="FATTY ACID SYNTHASE"/>
    <property type="match status" value="1"/>
</dbReference>
<evidence type="ECO:0000256" key="2">
    <source>
        <dbReference type="ARBA" id="ARBA00022553"/>
    </source>
</evidence>
<gene>
    <name evidence="6" type="ORF">WJ33_34140</name>
</gene>
<keyword evidence="1" id="KW-0596">Phosphopantetheine</keyword>
<dbReference type="Gene3D" id="3.40.50.1820">
    <property type="entry name" value="alpha/beta hydrolase"/>
    <property type="match status" value="1"/>
</dbReference>
<dbReference type="Pfam" id="PF16197">
    <property type="entry name" value="KAsynt_C_assoc"/>
    <property type="match status" value="1"/>
</dbReference>
<evidence type="ECO:0000259" key="5">
    <source>
        <dbReference type="PROSITE" id="PS52004"/>
    </source>
</evidence>
<dbReference type="Gene3D" id="3.40.366.10">
    <property type="entry name" value="Malonyl-Coenzyme A Acyl Carrier Protein, domain 2"/>
    <property type="match status" value="1"/>
</dbReference>
<dbReference type="RefSeq" id="WP_059756727.1">
    <property type="nucleotide sequence ID" value="NZ_CP013415.1"/>
</dbReference>
<keyword evidence="3" id="KW-0808">Transferase</keyword>
<dbReference type="GO" id="GO:0004312">
    <property type="term" value="F:fatty acid synthase activity"/>
    <property type="evidence" value="ECO:0007669"/>
    <property type="project" value="TreeGrafter"/>
</dbReference>
<dbReference type="InterPro" id="IPR020806">
    <property type="entry name" value="PKS_PP-bd"/>
</dbReference>
<accession>A0A103R179</accession>
<evidence type="ECO:0000256" key="3">
    <source>
        <dbReference type="ARBA" id="ARBA00022679"/>
    </source>
</evidence>
<evidence type="ECO:0000313" key="7">
    <source>
        <dbReference type="Proteomes" id="UP000064029"/>
    </source>
</evidence>
<proteinExistence type="predicted"/>
<dbReference type="InterPro" id="IPR016035">
    <property type="entry name" value="Acyl_Trfase/lysoPLipase"/>
</dbReference>
<feature type="domain" description="Carrier" evidence="4">
    <location>
        <begin position="769"/>
        <end position="844"/>
    </location>
</feature>
<dbReference type="InterPro" id="IPR018201">
    <property type="entry name" value="Ketoacyl_synth_AS"/>
</dbReference>
<dbReference type="Pfam" id="PF00109">
    <property type="entry name" value="ketoacyl-synt"/>
    <property type="match status" value="1"/>
</dbReference>
<dbReference type="InterPro" id="IPR020841">
    <property type="entry name" value="PKS_Beta-ketoAc_synthase_dom"/>
</dbReference>
<dbReference type="GO" id="GO:0031177">
    <property type="term" value="F:phosphopantetheine binding"/>
    <property type="evidence" value="ECO:0007669"/>
    <property type="project" value="InterPro"/>
</dbReference>
<dbReference type="GO" id="GO:0006633">
    <property type="term" value="P:fatty acid biosynthetic process"/>
    <property type="evidence" value="ECO:0007669"/>
    <property type="project" value="InterPro"/>
</dbReference>
<dbReference type="InterPro" id="IPR009081">
    <property type="entry name" value="PP-bd_ACP"/>
</dbReference>
<dbReference type="Gene3D" id="3.30.70.3290">
    <property type="match status" value="1"/>
</dbReference>
<dbReference type="InterPro" id="IPR001227">
    <property type="entry name" value="Ac_transferase_dom_sf"/>
</dbReference>
<dbReference type="InterPro" id="IPR014031">
    <property type="entry name" value="Ketoacyl_synth_C"/>
</dbReference>
<dbReference type="InterPro" id="IPR036736">
    <property type="entry name" value="ACP-like_sf"/>
</dbReference>
<name>A0A103R179_9BURK</name>
<comment type="caution">
    <text evidence="6">The sequence shown here is derived from an EMBL/GenBank/DDBJ whole genome shotgun (WGS) entry which is preliminary data.</text>
</comment>
<dbReference type="Pfam" id="PF02801">
    <property type="entry name" value="Ketoacyl-synt_C"/>
    <property type="match status" value="1"/>
</dbReference>
<dbReference type="SMART" id="SM00825">
    <property type="entry name" value="PKS_KS"/>
    <property type="match status" value="1"/>
</dbReference>
<dbReference type="Pfam" id="PF00550">
    <property type="entry name" value="PP-binding"/>
    <property type="match status" value="1"/>
</dbReference>
<dbReference type="PANTHER" id="PTHR43775:SF51">
    <property type="entry name" value="INACTIVE PHENOLPHTHIOCEROL SYNTHESIS POLYKETIDE SYNTHASE TYPE I PKS1-RELATED"/>
    <property type="match status" value="1"/>
</dbReference>
<dbReference type="InterPro" id="IPR016039">
    <property type="entry name" value="Thiolase-like"/>
</dbReference>
<dbReference type="InterPro" id="IPR014030">
    <property type="entry name" value="Ketoacyl_synth_N"/>
</dbReference>
<sequence length="849" mass="89641">MTTSAERAREHVAIIGMSCRFPGADGVAAFWDNLIQGRDTITRYPGDGDYVLAHGLLDRPEWFDAEYFRVSQREARLLSPQHRVFLECALEALEGGGYDPDRYAGRIGVYAGGADTGYAQVVRSQLHRLPPIGDWEILLGNAPEYMAARVAYKLNLRGPSIAVQAACASSLVALHVAIQGLLADDCDMALAGAASVHVPSKLTPYTPGGVISKQGVCRSFDASADGTVGTDGVGVVLLKRLNDALTDGDVIFAVVRGSAVDNDGGGRIGFTAPSVDGQARVIRDALRTAGVSAASLGYVEAHGTATALGDPIELSALTRAFREHTDASGYCAIGSVKSNIGHADVAAGMAGLIKTALALSHGRIPPSLHFERPNPHIDFAATPFRVATRAEDWPRTSQPRRAGVSSFGIGGTNAHVVLEEAPPQPASQPGNPWQLLVVSAEQPRALEQATDRLIDYLRAHSSASLADVAWTLQTGRRALALRTFVVARDRADALAALTALRAGGGGGEAVAAAPPQVVLRFPGTLDEAETARLFAYEPSLREAVDACLPSGRWTSPELRCFAVQHAVAGMLEAWGVTPDTIVGERAGAWAAAVHAGVLSVAQAVALIEASGEGPAVFDARLGDIHPAPTLTRLSFAGHERVFEPGERVDAHHWPWCAYGVPDVRAPNDDAQGVVSIEVVGAAADDGTRTDAAEVAVPPHLLVRLGRVWCAGLLVDWRGVHGAARRRRVLLPAYTFQRARYLVDADEAPVATPAPIPARAVAASTADAHAPTRDFEADLTRLYAEILGAEAVGADDSFFDLGGDSLIAATLFERITALFQVTLDPLALYDAETPRQLAELIRLADAGVRE</sequence>